<evidence type="ECO:0000313" key="1">
    <source>
        <dbReference type="EMBL" id="VDL98302.1"/>
    </source>
</evidence>
<sequence>MLSTNNFNISTLPPLLPLAFPSPIPFCLPPRSKNSYGECDSNPRRTVLVARELARYNVDIAALSETCFSEPGQLEEVGAGYTFWSGRPKAE</sequence>
<gene>
    <name evidence="1" type="ORF">SSLN_LOCUS11917</name>
</gene>
<reference evidence="3" key="1">
    <citation type="submission" date="2016-06" db="UniProtKB">
        <authorList>
            <consortium name="WormBaseParasite"/>
        </authorList>
    </citation>
    <scope>IDENTIFICATION</scope>
</reference>
<evidence type="ECO:0000313" key="2">
    <source>
        <dbReference type="Proteomes" id="UP000275846"/>
    </source>
</evidence>
<keyword evidence="2" id="KW-1185">Reference proteome</keyword>
<proteinExistence type="predicted"/>
<name>A0A183T619_SCHSO</name>
<organism evidence="3">
    <name type="scientific">Schistocephalus solidus</name>
    <name type="common">Tapeworm</name>
    <dbReference type="NCBI Taxonomy" id="70667"/>
    <lineage>
        <taxon>Eukaryota</taxon>
        <taxon>Metazoa</taxon>
        <taxon>Spiralia</taxon>
        <taxon>Lophotrochozoa</taxon>
        <taxon>Platyhelminthes</taxon>
        <taxon>Cestoda</taxon>
        <taxon>Eucestoda</taxon>
        <taxon>Diphyllobothriidea</taxon>
        <taxon>Diphyllobothriidae</taxon>
        <taxon>Schistocephalus</taxon>
    </lineage>
</organism>
<evidence type="ECO:0000313" key="3">
    <source>
        <dbReference type="WBParaSite" id="SSLN_0001236701-mRNA-1"/>
    </source>
</evidence>
<dbReference type="AlphaFoldDB" id="A0A183T619"/>
<dbReference type="EMBL" id="UYSU01036891">
    <property type="protein sequence ID" value="VDL98302.1"/>
    <property type="molecule type" value="Genomic_DNA"/>
</dbReference>
<reference evidence="1 2" key="2">
    <citation type="submission" date="2018-11" db="EMBL/GenBank/DDBJ databases">
        <authorList>
            <consortium name="Pathogen Informatics"/>
        </authorList>
    </citation>
    <scope>NUCLEOTIDE SEQUENCE [LARGE SCALE GENOMIC DNA]</scope>
    <source>
        <strain evidence="1 2">NST_G2</strain>
    </source>
</reference>
<dbReference type="Proteomes" id="UP000275846">
    <property type="component" value="Unassembled WGS sequence"/>
</dbReference>
<protein>
    <submittedName>
        <fullName evidence="1 3">Uncharacterized protein</fullName>
    </submittedName>
</protein>
<dbReference type="WBParaSite" id="SSLN_0001236701-mRNA-1">
    <property type="protein sequence ID" value="SSLN_0001236701-mRNA-1"/>
    <property type="gene ID" value="SSLN_0001236701"/>
</dbReference>
<accession>A0A183T619</accession>